<keyword evidence="2" id="KW-1185">Reference proteome</keyword>
<evidence type="ECO:0000313" key="2">
    <source>
        <dbReference type="Proteomes" id="UP001469553"/>
    </source>
</evidence>
<comment type="caution">
    <text evidence="1">The sequence shown here is derived from an EMBL/GenBank/DDBJ whole genome shotgun (WGS) entry which is preliminary data.</text>
</comment>
<evidence type="ECO:0000313" key="1">
    <source>
        <dbReference type="EMBL" id="MEQ2284270.1"/>
    </source>
</evidence>
<sequence>MLVKSLLGDLLNTECLIAVLILNQELWLPCFSSKFQVGAMWYEATFFLLFANFPPLLSMDSTSHSPNPHFLSTHLLIFVGEILIHLTLKSFTVHTSRKFVFSSIVSALLMTSKSIIVKVNFCPFIYLKALYRTKTAHM</sequence>
<name>A0ABV0XSE0_9TELE</name>
<dbReference type="EMBL" id="JAHRIP010011032">
    <property type="protein sequence ID" value="MEQ2284270.1"/>
    <property type="molecule type" value="Genomic_DNA"/>
</dbReference>
<reference evidence="1 2" key="1">
    <citation type="submission" date="2021-06" db="EMBL/GenBank/DDBJ databases">
        <authorList>
            <person name="Palmer J.M."/>
        </authorList>
    </citation>
    <scope>NUCLEOTIDE SEQUENCE [LARGE SCALE GENOMIC DNA]</scope>
    <source>
        <strain evidence="1 2">AS_MEX2019</strain>
        <tissue evidence="1">Muscle</tissue>
    </source>
</reference>
<organism evidence="1 2">
    <name type="scientific">Ameca splendens</name>
    <dbReference type="NCBI Taxonomy" id="208324"/>
    <lineage>
        <taxon>Eukaryota</taxon>
        <taxon>Metazoa</taxon>
        <taxon>Chordata</taxon>
        <taxon>Craniata</taxon>
        <taxon>Vertebrata</taxon>
        <taxon>Euteleostomi</taxon>
        <taxon>Actinopterygii</taxon>
        <taxon>Neopterygii</taxon>
        <taxon>Teleostei</taxon>
        <taxon>Neoteleostei</taxon>
        <taxon>Acanthomorphata</taxon>
        <taxon>Ovalentaria</taxon>
        <taxon>Atherinomorphae</taxon>
        <taxon>Cyprinodontiformes</taxon>
        <taxon>Goodeidae</taxon>
        <taxon>Ameca</taxon>
    </lineage>
</organism>
<accession>A0ABV0XSE0</accession>
<gene>
    <name evidence="1" type="ORF">AMECASPLE_019860</name>
</gene>
<proteinExistence type="predicted"/>
<dbReference type="Proteomes" id="UP001469553">
    <property type="component" value="Unassembled WGS sequence"/>
</dbReference>
<protein>
    <submittedName>
        <fullName evidence="1">Uncharacterized protein</fullName>
    </submittedName>
</protein>